<accession>A0ABT9JTE0</accession>
<dbReference type="Pfam" id="PF02563">
    <property type="entry name" value="Poly_export"/>
    <property type="match status" value="1"/>
</dbReference>
<reference evidence="5" key="1">
    <citation type="journal article" date="2019" name="Int. J. Syst. Evol. Microbiol.">
        <title>The Global Catalogue of Microorganisms (GCM) 10K type strain sequencing project: providing services to taxonomists for standard genome sequencing and annotation.</title>
        <authorList>
            <consortium name="The Broad Institute Genomics Platform"/>
            <consortium name="The Broad Institute Genome Sequencing Center for Infectious Disease"/>
            <person name="Wu L."/>
            <person name="Ma J."/>
        </authorList>
    </citation>
    <scope>NUCLEOTIDE SEQUENCE [LARGE SCALE GENOMIC DNA]</scope>
    <source>
        <strain evidence="5">VKM B-3159</strain>
    </source>
</reference>
<evidence type="ECO:0000256" key="1">
    <source>
        <dbReference type="ARBA" id="ARBA00022729"/>
    </source>
</evidence>
<gene>
    <name evidence="4" type="ORF">Q9291_07795</name>
</gene>
<organism evidence="4 5">
    <name type="scientific">Methylophilus aquaticus</name>
    <dbReference type="NCBI Taxonomy" id="1971610"/>
    <lineage>
        <taxon>Bacteria</taxon>
        <taxon>Pseudomonadati</taxon>
        <taxon>Pseudomonadota</taxon>
        <taxon>Betaproteobacteria</taxon>
        <taxon>Nitrosomonadales</taxon>
        <taxon>Methylophilaceae</taxon>
        <taxon>Methylophilus</taxon>
    </lineage>
</organism>
<protein>
    <submittedName>
        <fullName evidence="4">Polysaccharide biosynthesis/export family protein</fullName>
    </submittedName>
</protein>
<evidence type="ECO:0000313" key="4">
    <source>
        <dbReference type="EMBL" id="MDP8567749.1"/>
    </source>
</evidence>
<dbReference type="RefSeq" id="WP_306389461.1">
    <property type="nucleotide sequence ID" value="NZ_JAVCAP010000014.1"/>
</dbReference>
<dbReference type="Proteomes" id="UP001225906">
    <property type="component" value="Unassembled WGS sequence"/>
</dbReference>
<proteinExistence type="predicted"/>
<keyword evidence="1 2" id="KW-0732">Signal</keyword>
<dbReference type="InterPro" id="IPR003715">
    <property type="entry name" value="Poly_export_N"/>
</dbReference>
<dbReference type="Gene3D" id="3.10.560.10">
    <property type="entry name" value="Outer membrane lipoprotein wza domain like"/>
    <property type="match status" value="1"/>
</dbReference>
<dbReference type="PANTHER" id="PTHR33619">
    <property type="entry name" value="POLYSACCHARIDE EXPORT PROTEIN GFCE-RELATED"/>
    <property type="match status" value="1"/>
</dbReference>
<keyword evidence="5" id="KW-1185">Reference proteome</keyword>
<feature type="signal peptide" evidence="2">
    <location>
        <begin position="1"/>
        <end position="23"/>
    </location>
</feature>
<dbReference type="EMBL" id="JAVCAP010000014">
    <property type="protein sequence ID" value="MDP8567749.1"/>
    <property type="molecule type" value="Genomic_DNA"/>
</dbReference>
<feature type="chain" id="PRO_5046391551" evidence="2">
    <location>
        <begin position="24"/>
        <end position="195"/>
    </location>
</feature>
<evidence type="ECO:0000256" key="2">
    <source>
        <dbReference type="SAM" id="SignalP"/>
    </source>
</evidence>
<evidence type="ECO:0000259" key="3">
    <source>
        <dbReference type="Pfam" id="PF02563"/>
    </source>
</evidence>
<name>A0ABT9JTE0_9PROT</name>
<dbReference type="InterPro" id="IPR049712">
    <property type="entry name" value="Poly_export"/>
</dbReference>
<dbReference type="PANTHER" id="PTHR33619:SF3">
    <property type="entry name" value="POLYSACCHARIDE EXPORT PROTEIN GFCE-RELATED"/>
    <property type="match status" value="1"/>
</dbReference>
<evidence type="ECO:0000313" key="5">
    <source>
        <dbReference type="Proteomes" id="UP001225906"/>
    </source>
</evidence>
<feature type="domain" description="Polysaccharide export protein N-terminal" evidence="3">
    <location>
        <begin position="37"/>
        <end position="107"/>
    </location>
</feature>
<comment type="caution">
    <text evidence="4">The sequence shown here is derived from an EMBL/GenBank/DDBJ whole genome shotgun (WGS) entry which is preliminary data.</text>
</comment>
<sequence>MLKKIRICLFVCFSLIFSLLVVADEHDSAPTQVSLLYRIQPGDVLNISVWGEETMQYKELRVLPDGTLSYPLTGVIEVKGKTIGEVSQLIAEKLKVFIPEPNVNVMVHAAEGNLAYVIGKVTKSGPISLLQDTTVLQALSLSGPFDKFADKSAIKIIRLHGGQQELIKFDYDEVSKGDNLNSNIFLKPGDTIVVP</sequence>